<proteinExistence type="predicted"/>
<name>A0A4Q4T821_9PEZI</name>
<reference evidence="2 3" key="1">
    <citation type="submission" date="2018-06" db="EMBL/GenBank/DDBJ databases">
        <title>Complete Genomes of Monosporascus.</title>
        <authorList>
            <person name="Robinson A.J."/>
            <person name="Natvig D.O."/>
        </authorList>
    </citation>
    <scope>NUCLEOTIDE SEQUENCE [LARGE SCALE GENOMIC DNA]</scope>
    <source>
        <strain evidence="2 3">CBS 110550</strain>
    </source>
</reference>
<feature type="compositionally biased region" description="Basic and acidic residues" evidence="1">
    <location>
        <begin position="84"/>
        <end position="95"/>
    </location>
</feature>
<keyword evidence="3" id="KW-1185">Reference proteome</keyword>
<evidence type="ECO:0000313" key="2">
    <source>
        <dbReference type="EMBL" id="RYP01593.1"/>
    </source>
</evidence>
<accession>A0A4Q4T821</accession>
<feature type="compositionally biased region" description="Polar residues" evidence="1">
    <location>
        <begin position="1"/>
        <end position="21"/>
    </location>
</feature>
<dbReference type="AlphaFoldDB" id="A0A4Q4T821"/>
<protein>
    <submittedName>
        <fullName evidence="2">Uncharacterized protein</fullName>
    </submittedName>
</protein>
<gene>
    <name evidence="2" type="ORF">DL764_006159</name>
</gene>
<evidence type="ECO:0000313" key="3">
    <source>
        <dbReference type="Proteomes" id="UP000293360"/>
    </source>
</evidence>
<dbReference type="EMBL" id="QJNU01000354">
    <property type="protein sequence ID" value="RYP01593.1"/>
    <property type="molecule type" value="Genomic_DNA"/>
</dbReference>
<dbReference type="Proteomes" id="UP000293360">
    <property type="component" value="Unassembled WGS sequence"/>
</dbReference>
<sequence length="95" mass="10504">MSDFTQQVSAQERQANSSSAPSRIDIAAAWAAVKNPGPTSPHQKEDAVRVMSRTDSWKPSLARRQSYDLQDQKHELQMSSVSGLKEEPGFSERSA</sequence>
<feature type="region of interest" description="Disordered" evidence="1">
    <location>
        <begin position="34"/>
        <end position="95"/>
    </location>
</feature>
<feature type="region of interest" description="Disordered" evidence="1">
    <location>
        <begin position="1"/>
        <end position="22"/>
    </location>
</feature>
<dbReference type="OrthoDB" id="5425892at2759"/>
<comment type="caution">
    <text evidence="2">The sequence shown here is derived from an EMBL/GenBank/DDBJ whole genome shotgun (WGS) entry which is preliminary data.</text>
</comment>
<evidence type="ECO:0000256" key="1">
    <source>
        <dbReference type="SAM" id="MobiDB-lite"/>
    </source>
</evidence>
<organism evidence="2 3">
    <name type="scientific">Monosporascus ibericus</name>
    <dbReference type="NCBI Taxonomy" id="155417"/>
    <lineage>
        <taxon>Eukaryota</taxon>
        <taxon>Fungi</taxon>
        <taxon>Dikarya</taxon>
        <taxon>Ascomycota</taxon>
        <taxon>Pezizomycotina</taxon>
        <taxon>Sordariomycetes</taxon>
        <taxon>Xylariomycetidae</taxon>
        <taxon>Xylariales</taxon>
        <taxon>Xylariales incertae sedis</taxon>
        <taxon>Monosporascus</taxon>
    </lineage>
</organism>